<protein>
    <submittedName>
        <fullName evidence="2">Uncharacterized protein</fullName>
    </submittedName>
</protein>
<comment type="caution">
    <text evidence="2">The sequence shown here is derived from an EMBL/GenBank/DDBJ whole genome shotgun (WGS) entry which is preliminary data.</text>
</comment>
<feature type="compositionally biased region" description="Basic and acidic residues" evidence="1">
    <location>
        <begin position="294"/>
        <end position="320"/>
    </location>
</feature>
<keyword evidence="3" id="KW-1185">Reference proteome</keyword>
<evidence type="ECO:0000313" key="3">
    <source>
        <dbReference type="Proteomes" id="UP001151760"/>
    </source>
</evidence>
<organism evidence="2 3">
    <name type="scientific">Tanacetum coccineum</name>
    <dbReference type="NCBI Taxonomy" id="301880"/>
    <lineage>
        <taxon>Eukaryota</taxon>
        <taxon>Viridiplantae</taxon>
        <taxon>Streptophyta</taxon>
        <taxon>Embryophyta</taxon>
        <taxon>Tracheophyta</taxon>
        <taxon>Spermatophyta</taxon>
        <taxon>Magnoliopsida</taxon>
        <taxon>eudicotyledons</taxon>
        <taxon>Gunneridae</taxon>
        <taxon>Pentapetalae</taxon>
        <taxon>asterids</taxon>
        <taxon>campanulids</taxon>
        <taxon>Asterales</taxon>
        <taxon>Asteraceae</taxon>
        <taxon>Asteroideae</taxon>
        <taxon>Anthemideae</taxon>
        <taxon>Anthemidinae</taxon>
        <taxon>Tanacetum</taxon>
    </lineage>
</organism>
<dbReference type="EMBL" id="BQNB010017550">
    <property type="protein sequence ID" value="GJT64515.1"/>
    <property type="molecule type" value="Genomic_DNA"/>
</dbReference>
<evidence type="ECO:0000256" key="1">
    <source>
        <dbReference type="SAM" id="MobiDB-lite"/>
    </source>
</evidence>
<reference evidence="2" key="1">
    <citation type="journal article" date="2022" name="Int. J. Mol. Sci.">
        <title>Draft Genome of Tanacetum Coccineum: Genomic Comparison of Closely Related Tanacetum-Family Plants.</title>
        <authorList>
            <person name="Yamashiro T."/>
            <person name="Shiraishi A."/>
            <person name="Nakayama K."/>
            <person name="Satake H."/>
        </authorList>
    </citation>
    <scope>NUCLEOTIDE SEQUENCE</scope>
</reference>
<accession>A0ABQ5FNM2</accession>
<name>A0ABQ5FNM2_9ASTR</name>
<reference evidence="2" key="2">
    <citation type="submission" date="2022-01" db="EMBL/GenBank/DDBJ databases">
        <authorList>
            <person name="Yamashiro T."/>
            <person name="Shiraishi A."/>
            <person name="Satake H."/>
            <person name="Nakayama K."/>
        </authorList>
    </citation>
    <scope>NUCLEOTIDE SEQUENCE</scope>
</reference>
<sequence>MFVYFVNALLQNTMAEQNVPAQPPTRTDEQIVPRSQWLTIGKSNLLFNAQKIQKNPIFQISVDILSNTNFFQAFTASANVPAIYLQQKALAITPVNPTHPFELPPSGDTVIDFVNELGYPEPVEIVSSIRTNYVYQPWRAILSLLNQFCDMIRLLALKTPYTQKGEGEGDDADLERAIKLSLDPAFLPQGRAPVGGVTIRDPVSESTPKLHEVVGKGKAVVIEEQVAHSLIDLSKKKRTTDQFILAMIKVIHESSSTSDSERTESDTETAAPKGDKDQDEVDTVTSGVSIPVSDPEKAHELVAGRPDPDPKKEGPDWNQL</sequence>
<evidence type="ECO:0000313" key="2">
    <source>
        <dbReference type="EMBL" id="GJT64515.1"/>
    </source>
</evidence>
<feature type="region of interest" description="Disordered" evidence="1">
    <location>
        <begin position="254"/>
        <end position="320"/>
    </location>
</feature>
<dbReference type="Proteomes" id="UP001151760">
    <property type="component" value="Unassembled WGS sequence"/>
</dbReference>
<gene>
    <name evidence="2" type="ORF">Tco_1015995</name>
</gene>
<proteinExistence type="predicted"/>